<accession>A0ABW0YA09</accession>
<evidence type="ECO:0000259" key="1">
    <source>
        <dbReference type="Pfam" id="PF08241"/>
    </source>
</evidence>
<dbReference type="InterPro" id="IPR029063">
    <property type="entry name" value="SAM-dependent_MTases_sf"/>
</dbReference>
<keyword evidence="2" id="KW-0808">Transferase</keyword>
<dbReference type="PANTHER" id="PTHR43591:SF24">
    <property type="entry name" value="2-METHOXY-6-POLYPRENYL-1,4-BENZOQUINOL METHYLASE, MITOCHONDRIAL"/>
    <property type="match status" value="1"/>
</dbReference>
<feature type="domain" description="Methyltransferase type 11" evidence="1">
    <location>
        <begin position="59"/>
        <end position="157"/>
    </location>
</feature>
<comment type="caution">
    <text evidence="2">The sequence shown here is derived from an EMBL/GenBank/DDBJ whole genome shotgun (WGS) entry which is preliminary data.</text>
</comment>
<gene>
    <name evidence="2" type="ORF">ACFPVW_11090</name>
</gene>
<name>A0ABW0YA09_9GAMM</name>
<evidence type="ECO:0000313" key="2">
    <source>
        <dbReference type="EMBL" id="MFC5706591.1"/>
    </source>
</evidence>
<dbReference type="PANTHER" id="PTHR43591">
    <property type="entry name" value="METHYLTRANSFERASE"/>
    <property type="match status" value="1"/>
</dbReference>
<proteinExistence type="predicted"/>
<keyword evidence="2" id="KW-0489">Methyltransferase</keyword>
<dbReference type="RefSeq" id="WP_042644975.1">
    <property type="nucleotide sequence ID" value="NZ_CDDF01000019.1"/>
</dbReference>
<reference evidence="3" key="1">
    <citation type="journal article" date="2019" name="Int. J. Syst. Evol. Microbiol.">
        <title>The Global Catalogue of Microorganisms (GCM) 10K type strain sequencing project: providing services to taxonomists for standard genome sequencing and annotation.</title>
        <authorList>
            <consortium name="The Broad Institute Genomics Platform"/>
            <consortium name="The Broad Institute Genome Sequencing Center for Infectious Disease"/>
            <person name="Wu L."/>
            <person name="Ma J."/>
        </authorList>
    </citation>
    <scope>NUCLEOTIDE SEQUENCE [LARGE SCALE GENOMIC DNA]</scope>
    <source>
        <strain evidence="3">KCTC 15012</strain>
    </source>
</reference>
<dbReference type="Pfam" id="PF08241">
    <property type="entry name" value="Methyltransf_11"/>
    <property type="match status" value="1"/>
</dbReference>
<dbReference type="EMBL" id="JBHSPP010000011">
    <property type="protein sequence ID" value="MFC5706591.1"/>
    <property type="molecule type" value="Genomic_DNA"/>
</dbReference>
<dbReference type="GO" id="GO:0032259">
    <property type="term" value="P:methylation"/>
    <property type="evidence" value="ECO:0007669"/>
    <property type="project" value="UniProtKB-KW"/>
</dbReference>
<sequence>MAEQQSPFDAEQYKGAQRAQWNKDGAAWRRWNPTLDAWYGEATRQMLELAHIVPGQRILDVAAGAGEPAVSAAARVGPGGYVLATDISEGIMEQARQVADALGLSQLETRVMDGEQLTLPADAFDAVLCRLGLMYMPRPLIALREWRRVLKPGGRVAVLVFSTADRNDWGALPASIIRHRARLPAPAAGQPGPFSLGAPGVLEGFFRQAGFASPEVQALPVPHRIGSAKEYVRVAREAFGGLNAMMAHLPAPERESIWNEVAAAMGRFESPDGFEVGGECLLVAATK</sequence>
<dbReference type="Proteomes" id="UP001596132">
    <property type="component" value="Unassembled WGS sequence"/>
</dbReference>
<dbReference type="CDD" id="cd02440">
    <property type="entry name" value="AdoMet_MTases"/>
    <property type="match status" value="1"/>
</dbReference>
<dbReference type="InterPro" id="IPR013216">
    <property type="entry name" value="Methyltransf_11"/>
</dbReference>
<evidence type="ECO:0000313" key="3">
    <source>
        <dbReference type="Proteomes" id="UP001596132"/>
    </source>
</evidence>
<dbReference type="GO" id="GO:0008168">
    <property type="term" value="F:methyltransferase activity"/>
    <property type="evidence" value="ECO:0007669"/>
    <property type="project" value="UniProtKB-KW"/>
</dbReference>
<dbReference type="SUPFAM" id="SSF53335">
    <property type="entry name" value="S-adenosyl-L-methionine-dependent methyltransferases"/>
    <property type="match status" value="1"/>
</dbReference>
<dbReference type="Gene3D" id="3.40.50.150">
    <property type="entry name" value="Vaccinia Virus protein VP39"/>
    <property type="match status" value="1"/>
</dbReference>
<keyword evidence="3" id="KW-1185">Reference proteome</keyword>
<organism evidence="2 3">
    <name type="scientific">Aeromonas eucrenophila</name>
    <dbReference type="NCBI Taxonomy" id="649"/>
    <lineage>
        <taxon>Bacteria</taxon>
        <taxon>Pseudomonadati</taxon>
        <taxon>Pseudomonadota</taxon>
        <taxon>Gammaproteobacteria</taxon>
        <taxon>Aeromonadales</taxon>
        <taxon>Aeromonadaceae</taxon>
        <taxon>Aeromonas</taxon>
    </lineage>
</organism>
<protein>
    <submittedName>
        <fullName evidence="2">Methyltransferase domain-containing protein</fullName>
    </submittedName>
</protein>